<name>A0ABP1QZZ9_9HEXA</name>
<evidence type="ECO:0000313" key="2">
    <source>
        <dbReference type="EMBL" id="CAL8116201.1"/>
    </source>
</evidence>
<organism evidence="2 3">
    <name type="scientific">Orchesella dallaii</name>
    <dbReference type="NCBI Taxonomy" id="48710"/>
    <lineage>
        <taxon>Eukaryota</taxon>
        <taxon>Metazoa</taxon>
        <taxon>Ecdysozoa</taxon>
        <taxon>Arthropoda</taxon>
        <taxon>Hexapoda</taxon>
        <taxon>Collembola</taxon>
        <taxon>Entomobryomorpha</taxon>
        <taxon>Entomobryoidea</taxon>
        <taxon>Orchesellidae</taxon>
        <taxon>Orchesellinae</taxon>
        <taxon>Orchesella</taxon>
    </lineage>
</organism>
<comment type="caution">
    <text evidence="2">The sequence shown here is derived from an EMBL/GenBank/DDBJ whole genome shotgun (WGS) entry which is preliminary data.</text>
</comment>
<dbReference type="EMBL" id="CAXLJM020000052">
    <property type="protein sequence ID" value="CAL8116201.1"/>
    <property type="molecule type" value="Genomic_DNA"/>
</dbReference>
<feature type="region of interest" description="Disordered" evidence="1">
    <location>
        <begin position="1"/>
        <end position="25"/>
    </location>
</feature>
<dbReference type="Proteomes" id="UP001642540">
    <property type="component" value="Unassembled WGS sequence"/>
</dbReference>
<reference evidence="2 3" key="1">
    <citation type="submission" date="2024-08" db="EMBL/GenBank/DDBJ databases">
        <authorList>
            <person name="Cucini C."/>
            <person name="Frati F."/>
        </authorList>
    </citation>
    <scope>NUCLEOTIDE SEQUENCE [LARGE SCALE GENOMIC DNA]</scope>
</reference>
<proteinExistence type="predicted"/>
<keyword evidence="3" id="KW-1185">Reference proteome</keyword>
<evidence type="ECO:0000256" key="1">
    <source>
        <dbReference type="SAM" id="MobiDB-lite"/>
    </source>
</evidence>
<accession>A0ABP1QZZ9</accession>
<gene>
    <name evidence="2" type="ORF">ODALV1_LOCUS17199</name>
</gene>
<evidence type="ECO:0000313" key="3">
    <source>
        <dbReference type="Proteomes" id="UP001642540"/>
    </source>
</evidence>
<sequence length="72" mass="7776">MSATHVPNNQGQVSQYSTSVQTPSASSELQKIRISEITPLFHYFTCPCTHGSAFHSSTVTETATSVTETVVE</sequence>
<protein>
    <submittedName>
        <fullName evidence="2">Uncharacterized protein</fullName>
    </submittedName>
</protein>